<proteinExistence type="predicted"/>
<dbReference type="SUPFAM" id="SSF52833">
    <property type="entry name" value="Thioredoxin-like"/>
    <property type="match status" value="1"/>
</dbReference>
<accession>A0AAV9J178</accession>
<dbReference type="PROSITE" id="PS51352">
    <property type="entry name" value="THIOREDOXIN_2"/>
    <property type="match status" value="1"/>
</dbReference>
<protein>
    <recommendedName>
        <fullName evidence="2">Thioredoxin domain-containing protein</fullName>
    </recommendedName>
</protein>
<reference evidence="3 4" key="1">
    <citation type="submission" date="2022-07" db="EMBL/GenBank/DDBJ databases">
        <title>Genome-wide signatures of adaptation to extreme environments.</title>
        <authorList>
            <person name="Cho C.H."/>
            <person name="Yoon H.S."/>
        </authorList>
    </citation>
    <scope>NUCLEOTIDE SEQUENCE [LARGE SCALE GENOMIC DNA]</scope>
    <source>
        <strain evidence="3 4">DBV 063 E5</strain>
    </source>
</reference>
<sequence>MQWSFRDTGSGGVVMDDDLGFTTVASLRFSSRGASPSRGRCSRHDKPRWRPRATPAAARWRMNDVPAPPPEDSHLRALGGVDDMRRVLTAHAAADQACIVLFKARWCRSCAQVYPHYARLAAEYHDSGHVACYHATFEDQKPLFRSLGITTLPLFQVYTPESGCVEEVTLGPQRLAQLRELFEQYARPAAERLRPRGDHK</sequence>
<dbReference type="AlphaFoldDB" id="A0AAV9J178"/>
<dbReference type="Proteomes" id="UP001301350">
    <property type="component" value="Unassembled WGS sequence"/>
</dbReference>
<feature type="domain" description="Thioredoxin" evidence="2">
    <location>
        <begin position="63"/>
        <end position="187"/>
    </location>
</feature>
<evidence type="ECO:0000313" key="3">
    <source>
        <dbReference type="EMBL" id="KAK4538103.1"/>
    </source>
</evidence>
<dbReference type="CDD" id="cd02947">
    <property type="entry name" value="TRX_family"/>
    <property type="match status" value="1"/>
</dbReference>
<comment type="caution">
    <text evidence="3">The sequence shown here is derived from an EMBL/GenBank/DDBJ whole genome shotgun (WGS) entry which is preliminary data.</text>
</comment>
<dbReference type="EMBL" id="JANCYW010000016">
    <property type="protein sequence ID" value="KAK4538103.1"/>
    <property type="molecule type" value="Genomic_DNA"/>
</dbReference>
<organism evidence="3 4">
    <name type="scientific">Cyanidium caldarium</name>
    <name type="common">Red alga</name>
    <dbReference type="NCBI Taxonomy" id="2771"/>
    <lineage>
        <taxon>Eukaryota</taxon>
        <taxon>Rhodophyta</taxon>
        <taxon>Bangiophyceae</taxon>
        <taxon>Cyanidiales</taxon>
        <taxon>Cyanidiaceae</taxon>
        <taxon>Cyanidium</taxon>
    </lineage>
</organism>
<name>A0AAV9J178_CYACA</name>
<evidence type="ECO:0000256" key="1">
    <source>
        <dbReference type="SAM" id="MobiDB-lite"/>
    </source>
</evidence>
<gene>
    <name evidence="3" type="ORF">CDCA_CDCA16G4128</name>
</gene>
<evidence type="ECO:0000313" key="4">
    <source>
        <dbReference type="Proteomes" id="UP001301350"/>
    </source>
</evidence>
<keyword evidence="4" id="KW-1185">Reference proteome</keyword>
<dbReference type="Pfam" id="PF00085">
    <property type="entry name" value="Thioredoxin"/>
    <property type="match status" value="1"/>
</dbReference>
<dbReference type="Gene3D" id="3.40.30.10">
    <property type="entry name" value="Glutaredoxin"/>
    <property type="match status" value="1"/>
</dbReference>
<feature type="region of interest" description="Disordered" evidence="1">
    <location>
        <begin position="31"/>
        <end position="55"/>
    </location>
</feature>
<evidence type="ECO:0000259" key="2">
    <source>
        <dbReference type="PROSITE" id="PS51352"/>
    </source>
</evidence>
<dbReference type="InterPro" id="IPR036249">
    <property type="entry name" value="Thioredoxin-like_sf"/>
</dbReference>
<feature type="compositionally biased region" description="Basic residues" evidence="1">
    <location>
        <begin position="40"/>
        <end position="51"/>
    </location>
</feature>
<dbReference type="InterPro" id="IPR013766">
    <property type="entry name" value="Thioredoxin_domain"/>
</dbReference>